<dbReference type="EMBL" id="JAUKTR010000001">
    <property type="protein sequence ID" value="MDO1558001.1"/>
    <property type="molecule type" value="Genomic_DNA"/>
</dbReference>
<comment type="caution">
    <text evidence="2">The sequence shown here is derived from an EMBL/GenBank/DDBJ whole genome shotgun (WGS) entry which is preliminary data.</text>
</comment>
<name>A0ABT8SI02_9CAUL</name>
<proteinExistence type="predicted"/>
<dbReference type="Proteomes" id="UP001169063">
    <property type="component" value="Unassembled WGS sequence"/>
</dbReference>
<keyword evidence="3" id="KW-1185">Reference proteome</keyword>
<evidence type="ECO:0008006" key="4">
    <source>
        <dbReference type="Google" id="ProtNLM"/>
    </source>
</evidence>
<accession>A0ABT8SI02</accession>
<organism evidence="2 3">
    <name type="scientific">Peiella sedimenti</name>
    <dbReference type="NCBI Taxonomy" id="3061083"/>
    <lineage>
        <taxon>Bacteria</taxon>
        <taxon>Pseudomonadati</taxon>
        <taxon>Pseudomonadota</taxon>
        <taxon>Alphaproteobacteria</taxon>
        <taxon>Caulobacterales</taxon>
        <taxon>Caulobacteraceae</taxon>
        <taxon>Peiella</taxon>
    </lineage>
</organism>
<evidence type="ECO:0000313" key="3">
    <source>
        <dbReference type="Proteomes" id="UP001169063"/>
    </source>
</evidence>
<feature type="compositionally biased region" description="Gly residues" evidence="1">
    <location>
        <begin position="79"/>
        <end position="90"/>
    </location>
</feature>
<evidence type="ECO:0000313" key="2">
    <source>
        <dbReference type="EMBL" id="MDO1558001.1"/>
    </source>
</evidence>
<sequence>MSDWWFEDGGWRPHGLQDAWIDVNSPLAEAPPPADPYAATAKSPAWTDDGPQFSWNDEDDDVTEVDGITVTGNPITPWDGGGGGGGGGPGSPDSDVDQLDPNAPPLPERPEGWSECDDRRADELARSIRDEIRNMPDSDRREYGALIYRDANGQLQRTTLMPGTNSGWTALNPASQPGDFGLTSWSQVVGVVHSHPTEREISPGVWVTVQPTDSHHLPNSGDWQWPDFMVSQGASSAMMRIYIVHGGDEYEYDMYQNTAGARQTQATNTGGTCGNETP</sequence>
<evidence type="ECO:0000256" key="1">
    <source>
        <dbReference type="SAM" id="MobiDB-lite"/>
    </source>
</evidence>
<reference evidence="2" key="1">
    <citation type="submission" date="2023-07" db="EMBL/GenBank/DDBJ databases">
        <title>Brevundimonas soil sp. nov., isolated from the soil of chemical plant.</title>
        <authorList>
            <person name="Wu N."/>
        </authorList>
    </citation>
    <scope>NUCLEOTIDE SEQUENCE</scope>
    <source>
        <strain evidence="2">XZ-24</strain>
    </source>
</reference>
<feature type="compositionally biased region" description="Basic and acidic residues" evidence="1">
    <location>
        <begin position="108"/>
        <end position="119"/>
    </location>
</feature>
<dbReference type="RefSeq" id="WP_302108426.1">
    <property type="nucleotide sequence ID" value="NZ_JAUKTR010000001.1"/>
</dbReference>
<feature type="region of interest" description="Disordered" evidence="1">
    <location>
        <begin position="23"/>
        <end position="119"/>
    </location>
</feature>
<protein>
    <recommendedName>
        <fullName evidence="4">JAB domain-containing protein</fullName>
    </recommendedName>
</protein>
<gene>
    <name evidence="2" type="ORF">Q0812_00990</name>
</gene>